<keyword evidence="1" id="KW-1133">Transmembrane helix</keyword>
<dbReference type="EMBL" id="MDLC01000045">
    <property type="protein sequence ID" value="ODS22958.1"/>
    <property type="molecule type" value="Genomic_DNA"/>
</dbReference>
<evidence type="ECO:0000313" key="3">
    <source>
        <dbReference type="Proteomes" id="UP000242502"/>
    </source>
</evidence>
<sequence>MIFIQCANGGKKYPLYCVVIISLFFSSVSFDASARKFYFELGNEDKGIFTQTSKEIFGNDNSDGNFSQGLYFSYTSNYHENGKLEYSLEQDVYTPSFDNKSAPTAVIGDRPYAAFLGLGANYIRKSGDKNILHRSADFIQQFNIKIGVVGHDAGGQELQDFAHRIRGATEYTGWSDQVENKYGGFFDLSCSPQSSFWL</sequence>
<dbReference type="Pfam" id="PF09982">
    <property type="entry name" value="LpxR"/>
    <property type="match status" value="1"/>
</dbReference>
<dbReference type="STRING" id="62101.AB835_11430"/>
<dbReference type="InterPro" id="IPR037107">
    <property type="entry name" value="Put_OMP_sf"/>
</dbReference>
<organism evidence="2 3">
    <name type="scientific">Candidatus Endobugula sertula</name>
    <name type="common">Bugula neritina bacterial symbiont</name>
    <dbReference type="NCBI Taxonomy" id="62101"/>
    <lineage>
        <taxon>Bacteria</taxon>
        <taxon>Pseudomonadati</taxon>
        <taxon>Pseudomonadota</taxon>
        <taxon>Gammaproteobacteria</taxon>
        <taxon>Cellvibrionales</taxon>
        <taxon>Cellvibrionaceae</taxon>
        <taxon>Candidatus Endobugula</taxon>
    </lineage>
</organism>
<dbReference type="AlphaFoldDB" id="A0A1D2QN05"/>
<proteinExistence type="predicted"/>
<dbReference type="InterPro" id="IPR018707">
    <property type="entry name" value="LpxR"/>
</dbReference>
<reference evidence="2 3" key="1">
    <citation type="journal article" date="2016" name="Appl. Environ. Microbiol.">
        <title>Lack of Overt Genome Reduction in the Bryostatin-Producing Bryozoan Symbiont "Candidatus Endobugula sertula".</title>
        <authorList>
            <person name="Miller I.J."/>
            <person name="Vanee N."/>
            <person name="Fong S.S."/>
            <person name="Lim-Fong G.E."/>
            <person name="Kwan J.C."/>
        </authorList>
    </citation>
    <scope>NUCLEOTIDE SEQUENCE [LARGE SCALE GENOMIC DNA]</scope>
    <source>
        <strain evidence="2">AB1-4</strain>
    </source>
</reference>
<evidence type="ECO:0000256" key="1">
    <source>
        <dbReference type="SAM" id="Phobius"/>
    </source>
</evidence>
<comment type="caution">
    <text evidence="2">The sequence shown here is derived from an EMBL/GenBank/DDBJ whole genome shotgun (WGS) entry which is preliminary data.</text>
</comment>
<name>A0A1D2QN05_9GAMM</name>
<gene>
    <name evidence="2" type="ORF">AB835_11430</name>
</gene>
<keyword evidence="1" id="KW-0472">Membrane</keyword>
<accession>A0A1D2QN05</accession>
<dbReference type="Gene3D" id="2.40.128.140">
    <property type="entry name" value="Outer membrane protein"/>
    <property type="match status" value="1"/>
</dbReference>
<feature type="transmembrane region" description="Helical" evidence="1">
    <location>
        <begin position="13"/>
        <end position="30"/>
    </location>
</feature>
<evidence type="ECO:0000313" key="2">
    <source>
        <dbReference type="EMBL" id="ODS22958.1"/>
    </source>
</evidence>
<keyword evidence="1" id="KW-0812">Transmembrane</keyword>
<protein>
    <submittedName>
        <fullName evidence="2">Uncharacterized protein</fullName>
    </submittedName>
</protein>
<dbReference type="Proteomes" id="UP000242502">
    <property type="component" value="Unassembled WGS sequence"/>
</dbReference>